<feature type="chain" id="PRO_5047462152" evidence="2">
    <location>
        <begin position="33"/>
        <end position="361"/>
    </location>
</feature>
<feature type="compositionally biased region" description="Low complexity" evidence="1">
    <location>
        <begin position="335"/>
        <end position="355"/>
    </location>
</feature>
<evidence type="ECO:0000313" key="3">
    <source>
        <dbReference type="EMBL" id="MFD0782750.1"/>
    </source>
</evidence>
<sequence length="361" mass="37334">MKPFHRSALARAGAVALIAAGGLAAVAAPAHAADQAELHLIPLSYDLAKGVKEAKAKPFKFQINNTSAVDAESVTVKVETAGLKPKKVGFLVPDGCQLTGTAFTCVLGDLRGGTVEDFGIPLFSKGGKGDAGTLVVEVSAANADEQSVDHDITVTKPGYDLTSWVQDVQANVVVNGAVQDEPDLKPVPRGETVPLDWAVYNGGSRKATGVSYVLTLPAGVSFAQKPEGCVEQVTVGGKAQLLCDDPGAVLKPGEYYTTDVRVKVGDDVTEPVLKDGELFAISLDAAEGQPVEPARVATAQQRRAFTEVDLGDNQALFEAFVELSTEPTPSPSPSVTPTGEPTASPSPGSTAPTPARFASST</sequence>
<gene>
    <name evidence="3" type="ORF">ACFQZ8_02240</name>
</gene>
<evidence type="ECO:0000256" key="1">
    <source>
        <dbReference type="SAM" id="MobiDB-lite"/>
    </source>
</evidence>
<comment type="caution">
    <text evidence="3">The sequence shown here is derived from an EMBL/GenBank/DDBJ whole genome shotgun (WGS) entry which is preliminary data.</text>
</comment>
<dbReference type="EMBL" id="JBHTHM010000039">
    <property type="protein sequence ID" value="MFD0782750.1"/>
    <property type="molecule type" value="Genomic_DNA"/>
</dbReference>
<evidence type="ECO:0000256" key="2">
    <source>
        <dbReference type="SAM" id="SignalP"/>
    </source>
</evidence>
<feature type="region of interest" description="Disordered" evidence="1">
    <location>
        <begin position="322"/>
        <end position="361"/>
    </location>
</feature>
<organism evidence="3 4">
    <name type="scientific">Micromonospora azadirachtae</name>
    <dbReference type="NCBI Taxonomy" id="1970735"/>
    <lineage>
        <taxon>Bacteria</taxon>
        <taxon>Bacillati</taxon>
        <taxon>Actinomycetota</taxon>
        <taxon>Actinomycetes</taxon>
        <taxon>Micromonosporales</taxon>
        <taxon>Micromonosporaceae</taxon>
        <taxon>Micromonospora</taxon>
    </lineage>
</organism>
<feature type="signal peptide" evidence="2">
    <location>
        <begin position="1"/>
        <end position="32"/>
    </location>
</feature>
<evidence type="ECO:0000313" key="4">
    <source>
        <dbReference type="Proteomes" id="UP001597053"/>
    </source>
</evidence>
<dbReference type="Proteomes" id="UP001597053">
    <property type="component" value="Unassembled WGS sequence"/>
</dbReference>
<protein>
    <submittedName>
        <fullName evidence="3">Cell wall anchor protein</fullName>
    </submittedName>
</protein>
<reference evidence="4" key="1">
    <citation type="journal article" date="2019" name="Int. J. Syst. Evol. Microbiol.">
        <title>The Global Catalogue of Microorganisms (GCM) 10K type strain sequencing project: providing services to taxonomists for standard genome sequencing and annotation.</title>
        <authorList>
            <consortium name="The Broad Institute Genomics Platform"/>
            <consortium name="The Broad Institute Genome Sequencing Center for Infectious Disease"/>
            <person name="Wu L."/>
            <person name="Ma J."/>
        </authorList>
    </citation>
    <scope>NUCLEOTIDE SEQUENCE [LARGE SCALE GENOMIC DNA]</scope>
    <source>
        <strain evidence="4">JCM 32148</strain>
    </source>
</reference>
<keyword evidence="4" id="KW-1185">Reference proteome</keyword>
<name>A0ABW2ZW24_9ACTN</name>
<keyword evidence="2" id="KW-0732">Signal</keyword>
<proteinExistence type="predicted"/>
<accession>A0ABW2ZW24</accession>